<keyword evidence="5 6" id="KW-0326">Glycosidase</keyword>
<dbReference type="PRINTS" id="PR00132">
    <property type="entry name" value="GLHYDRLASE2"/>
</dbReference>
<dbReference type="Proteomes" id="UP000196708">
    <property type="component" value="Chromosome 2"/>
</dbReference>
<dbReference type="FunFam" id="2.60.120.260:FF:000027">
    <property type="entry name" value="Beta-glucuronidase"/>
    <property type="match status" value="1"/>
</dbReference>
<dbReference type="EC" id="3.2.1.31" evidence="2"/>
<evidence type="ECO:0000256" key="2">
    <source>
        <dbReference type="ARBA" id="ARBA00012761"/>
    </source>
</evidence>
<name>A0A1Z2SJA6_VIBGA</name>
<dbReference type="Gene3D" id="2.60.40.10">
    <property type="entry name" value="Immunoglobulins"/>
    <property type="match status" value="1"/>
</dbReference>
<dbReference type="RefSeq" id="WP_088134627.1">
    <property type="nucleotide sequence ID" value="NZ_CP018836.1"/>
</dbReference>
<accession>A0A1Z2SJA6</accession>
<dbReference type="PANTHER" id="PTHR10066:SF67">
    <property type="entry name" value="BETA-GLUCURONIDASE"/>
    <property type="match status" value="1"/>
</dbReference>
<dbReference type="Pfam" id="PF00703">
    <property type="entry name" value="Glyco_hydro_2"/>
    <property type="match status" value="1"/>
</dbReference>
<dbReference type="GO" id="GO:0004566">
    <property type="term" value="F:beta-glucuronidase activity"/>
    <property type="evidence" value="ECO:0007669"/>
    <property type="project" value="UniProtKB-EC"/>
</dbReference>
<dbReference type="PROSITE" id="PS00719">
    <property type="entry name" value="GLYCOSYL_HYDROL_F2_1"/>
    <property type="match status" value="1"/>
</dbReference>
<organism evidence="10 11">
    <name type="scientific">Vibrio gazogenes</name>
    <dbReference type="NCBI Taxonomy" id="687"/>
    <lineage>
        <taxon>Bacteria</taxon>
        <taxon>Pseudomonadati</taxon>
        <taxon>Pseudomonadota</taxon>
        <taxon>Gammaproteobacteria</taxon>
        <taxon>Vibrionales</taxon>
        <taxon>Vibrionaceae</taxon>
        <taxon>Vibrio</taxon>
    </lineage>
</organism>
<dbReference type="EMBL" id="CP018836">
    <property type="protein sequence ID" value="ASA57281.1"/>
    <property type="molecule type" value="Genomic_DNA"/>
</dbReference>
<evidence type="ECO:0000256" key="1">
    <source>
        <dbReference type="ARBA" id="ARBA00007401"/>
    </source>
</evidence>
<evidence type="ECO:0000259" key="7">
    <source>
        <dbReference type="Pfam" id="PF00703"/>
    </source>
</evidence>
<proteinExistence type="inferred from homology"/>
<dbReference type="Gene3D" id="2.60.120.260">
    <property type="entry name" value="Galactose-binding domain-like"/>
    <property type="match status" value="1"/>
</dbReference>
<dbReference type="Pfam" id="PF02837">
    <property type="entry name" value="Glyco_hydro_2_N"/>
    <property type="match status" value="1"/>
</dbReference>
<dbReference type="InterPro" id="IPR036156">
    <property type="entry name" value="Beta-gal/glucu_dom_sf"/>
</dbReference>
<protein>
    <recommendedName>
        <fullName evidence="3">Beta-glucuronidase</fullName>
        <ecNumber evidence="2">3.2.1.31</ecNumber>
    </recommendedName>
</protein>
<evidence type="ECO:0000256" key="4">
    <source>
        <dbReference type="ARBA" id="ARBA00022801"/>
    </source>
</evidence>
<evidence type="ECO:0000256" key="6">
    <source>
        <dbReference type="RuleBase" id="RU361154"/>
    </source>
</evidence>
<evidence type="ECO:0000256" key="3">
    <source>
        <dbReference type="ARBA" id="ARBA00016205"/>
    </source>
</evidence>
<feature type="domain" description="Glycoside hydrolase family 2 catalytic" evidence="8">
    <location>
        <begin position="269"/>
        <end position="586"/>
    </location>
</feature>
<keyword evidence="4 6" id="KW-0378">Hydrolase</keyword>
<dbReference type="InterPro" id="IPR006101">
    <property type="entry name" value="Glyco_hydro_2"/>
</dbReference>
<dbReference type="Pfam" id="PF02836">
    <property type="entry name" value="Glyco_hydro_2_C"/>
    <property type="match status" value="1"/>
</dbReference>
<reference evidence="10 11" key="1">
    <citation type="submission" date="2016-12" db="EMBL/GenBank/DDBJ databases">
        <authorList>
            <person name="Song W.-J."/>
            <person name="Kurnit D.M."/>
        </authorList>
    </citation>
    <scope>NUCLEOTIDE SEQUENCE [LARGE SCALE GENOMIC DNA]</scope>
    <source>
        <strain evidence="10 11">ATCC 43942</strain>
    </source>
</reference>
<feature type="domain" description="Glycoside hydrolase family 2 immunoglobulin-like beta-sandwich" evidence="7">
    <location>
        <begin position="198"/>
        <end position="267"/>
    </location>
</feature>
<dbReference type="SUPFAM" id="SSF49785">
    <property type="entry name" value="Galactose-binding domain-like"/>
    <property type="match status" value="1"/>
</dbReference>
<dbReference type="GO" id="GO:0030246">
    <property type="term" value="F:carbohydrate binding"/>
    <property type="evidence" value="ECO:0007669"/>
    <property type="project" value="TreeGrafter"/>
</dbReference>
<dbReference type="Gene3D" id="3.20.20.80">
    <property type="entry name" value="Glycosidases"/>
    <property type="match status" value="1"/>
</dbReference>
<evidence type="ECO:0000313" key="10">
    <source>
        <dbReference type="EMBL" id="ASA57281.1"/>
    </source>
</evidence>
<dbReference type="SUPFAM" id="SSF51445">
    <property type="entry name" value="(Trans)glycosidases"/>
    <property type="match status" value="1"/>
</dbReference>
<feature type="domain" description="Glycosyl hydrolases family 2 sugar binding" evidence="9">
    <location>
        <begin position="13"/>
        <end position="179"/>
    </location>
</feature>
<comment type="similarity">
    <text evidence="1 6">Belongs to the glycosyl hydrolase 2 family.</text>
</comment>
<dbReference type="NCBIfam" id="NF007538">
    <property type="entry name" value="PRK10150.1"/>
    <property type="match status" value="1"/>
</dbReference>
<dbReference type="SUPFAM" id="SSF49303">
    <property type="entry name" value="beta-Galactosidase/glucuronidase domain"/>
    <property type="match status" value="1"/>
</dbReference>
<dbReference type="InterPro" id="IPR006102">
    <property type="entry name" value="Ig-like_GH2"/>
</dbReference>
<dbReference type="GO" id="GO:0019391">
    <property type="term" value="P:glucuronoside catabolic process"/>
    <property type="evidence" value="ECO:0007669"/>
    <property type="project" value="TreeGrafter"/>
</dbReference>
<sequence>MLKPIENEARETKRLDGLWDFKLDPATIGYDERWYSAPLENKLKIAVPGSFNDQFADEKIKNHVGNVWYQTELRIPQGWDAQRIVLRFDAVTHQGTVWCNDVCVAEHRGGYTPFEADISDLVHGGERVRITVCVNNELSWQTIPPGVVVENNGRKKQHYFHDFFNYAGIHRHVWLYSTPEEFINDVSVVTRVSEDHSQGYIDYDILADDVCECQLFDHTGKEVARGKGNHGTLTVDAPVLWHPGKAYLYTLVVKCKDDQYDLRVGIRTIAVEKDKFLINGQPFYFTGFGRHEDADFRGKGFDHVMLVHDHALLNWIGANSYRTSHYPYAEEMLDWADEHGIVVINETPAVGFNVSLPMLRNFNRPEKLFCDEAINSDTQKAHLSAIQELIARDKNHPSVVMWCIANEPDARETASRDYFLPLVSATRELDTSRPICCVNITKSSLHEDQISDLFDVLCLNRYYGWYENPADLSEAETVLEQELMAWHEKHQKPIIITEYGTDTMAGLHSVYNEMWSEEYQCDFLNMYHRVFDRLPFLVGEQVWNFADFATSQGIVRVGGNKKGIFTRDRRPKSAAYVLKQRWTNMQYGEKPSSPSE</sequence>
<dbReference type="OrthoDB" id="9758603at2"/>
<evidence type="ECO:0000259" key="8">
    <source>
        <dbReference type="Pfam" id="PF02836"/>
    </source>
</evidence>
<dbReference type="AlphaFoldDB" id="A0A1Z2SJA6"/>
<evidence type="ECO:0000256" key="5">
    <source>
        <dbReference type="ARBA" id="ARBA00023295"/>
    </source>
</evidence>
<evidence type="ECO:0000313" key="11">
    <source>
        <dbReference type="Proteomes" id="UP000196708"/>
    </source>
</evidence>
<dbReference type="InterPro" id="IPR008979">
    <property type="entry name" value="Galactose-bd-like_sf"/>
</dbReference>
<evidence type="ECO:0000259" key="9">
    <source>
        <dbReference type="Pfam" id="PF02837"/>
    </source>
</evidence>
<dbReference type="KEGG" id="vga:BSQ33_15955"/>
<dbReference type="InterPro" id="IPR013783">
    <property type="entry name" value="Ig-like_fold"/>
</dbReference>
<dbReference type="FunFam" id="3.20.20.80:FF:000080">
    <property type="entry name" value="Beta-glucuronidase UidA"/>
    <property type="match status" value="1"/>
</dbReference>
<gene>
    <name evidence="10" type="ORF">BSQ33_15955</name>
</gene>
<dbReference type="InterPro" id="IPR006104">
    <property type="entry name" value="Glyco_hydro_2_N"/>
</dbReference>
<dbReference type="InterPro" id="IPR017853">
    <property type="entry name" value="GH"/>
</dbReference>
<dbReference type="PANTHER" id="PTHR10066">
    <property type="entry name" value="BETA-GLUCURONIDASE"/>
    <property type="match status" value="1"/>
</dbReference>
<dbReference type="GO" id="GO:0005975">
    <property type="term" value="P:carbohydrate metabolic process"/>
    <property type="evidence" value="ECO:0007669"/>
    <property type="project" value="InterPro"/>
</dbReference>
<dbReference type="InterPro" id="IPR006103">
    <property type="entry name" value="Glyco_hydro_2_cat"/>
</dbReference>
<dbReference type="InterPro" id="IPR023230">
    <property type="entry name" value="Glyco_hydro_2_CS"/>
</dbReference>